<feature type="transmembrane region" description="Helical" evidence="17">
    <location>
        <begin position="175"/>
        <end position="192"/>
    </location>
</feature>
<keyword evidence="7 17" id="KW-0812">Transmembrane</keyword>
<dbReference type="PANTHER" id="PTHR42829">
    <property type="entry name" value="NADH-UBIQUINONE OXIDOREDUCTASE CHAIN 5"/>
    <property type="match status" value="1"/>
</dbReference>
<dbReference type="PANTHER" id="PTHR42829:SF2">
    <property type="entry name" value="NADH-UBIQUINONE OXIDOREDUCTASE CHAIN 5"/>
    <property type="match status" value="1"/>
</dbReference>
<sequence>MFLYKMGMILFLFFGSSFFFAGVYFSFYECNIFIDWEIININSCSIIMTILLDWMSLMFTGCVFLISSMVIYYSHSYMMSDINKVRFYFLVFMFIMSMMMMIISPNLMSILIGWDGLGLVSYCLVIYFQNYKSYSAGMLTILTNRLGDVAILLSIGWMLNFGSWNYMYYCIIDDWGIYVFIMIIVAGFTKSAQIPFSSWLPAAMAAPTPVSSLVHSSTLVTAGVYLLIRFYVVFSTLNLSFILLLSVLTMFMSGLGANFEFDLKKIIALSTLSQLGLMMSVLMMGFPLMAFFHLLTHAFFKALLFLCAGLIIHCCNDSQDIRHMGVIVNQLPFTCTCFCISNMALCGFPFMSGFYSKDMILEMMMMTYYNGFIFLMFFISVGLTVMYSLRLIYYCFSFNLNNYCCQNYEEDNIMVGSMVLLTIMAIIGGAFISWIIFKFPLIIFLTVDLSILSLLLISLGGWLGYELSSSDYLFLSHGLRLYLVYFFSGSMWFMPYFSTYFSYKQLMIFSKEYYELMDGGWGEYMISQSFYLASSYISKLYNYYSFNNLSMFMFIFLLIILIMLF</sequence>
<keyword evidence="6" id="KW-0679">Respiratory chain</keyword>
<evidence type="ECO:0000256" key="9">
    <source>
        <dbReference type="ARBA" id="ARBA00022967"/>
    </source>
</evidence>
<gene>
    <name evidence="21" type="primary">ND5</name>
</gene>
<dbReference type="AlphaFoldDB" id="A0A7I6HBR6"/>
<feature type="transmembrane region" description="Helical" evidence="17">
    <location>
        <begin position="543"/>
        <end position="564"/>
    </location>
</feature>
<dbReference type="GO" id="GO:0003954">
    <property type="term" value="F:NADH dehydrogenase activity"/>
    <property type="evidence" value="ECO:0007669"/>
    <property type="project" value="TreeGrafter"/>
</dbReference>
<dbReference type="GO" id="GO:0015990">
    <property type="term" value="P:electron transport coupled proton transport"/>
    <property type="evidence" value="ECO:0007669"/>
    <property type="project" value="TreeGrafter"/>
</dbReference>
<evidence type="ECO:0000256" key="7">
    <source>
        <dbReference type="ARBA" id="ARBA00022692"/>
    </source>
</evidence>
<reference evidence="21" key="1">
    <citation type="submission" date="2013-04" db="EMBL/GenBank/DDBJ databases">
        <authorList>
            <person name="Gao J."/>
            <person name="Cai W.Z."/>
        </authorList>
    </citation>
    <scope>NUCLEOTIDE SEQUENCE</scope>
</reference>
<evidence type="ECO:0000256" key="6">
    <source>
        <dbReference type="ARBA" id="ARBA00022660"/>
    </source>
</evidence>
<keyword evidence="8" id="KW-0999">Mitochondrion inner membrane</keyword>
<protein>
    <recommendedName>
        <fullName evidence="4 17">NADH-ubiquinone oxidoreductase chain 5</fullName>
        <ecNumber evidence="3 17">7.1.1.2</ecNumber>
    </recommendedName>
</protein>
<accession>A0A7I6HBR6</accession>
<feature type="domain" description="NADH-Ubiquinone oxidoreductase (complex I) chain 5 N-terminal" evidence="19">
    <location>
        <begin position="39"/>
        <end position="88"/>
    </location>
</feature>
<keyword evidence="15 17" id="KW-0472">Membrane</keyword>
<evidence type="ECO:0000256" key="8">
    <source>
        <dbReference type="ARBA" id="ARBA00022792"/>
    </source>
</evidence>
<evidence type="ECO:0000256" key="17">
    <source>
        <dbReference type="RuleBase" id="RU003404"/>
    </source>
</evidence>
<dbReference type="EC" id="7.1.1.2" evidence="3 17"/>
<evidence type="ECO:0000256" key="16">
    <source>
        <dbReference type="ARBA" id="ARBA00049551"/>
    </source>
</evidence>
<evidence type="ECO:0000256" key="12">
    <source>
        <dbReference type="ARBA" id="ARBA00023027"/>
    </source>
</evidence>
<evidence type="ECO:0000256" key="1">
    <source>
        <dbReference type="ARBA" id="ARBA00003257"/>
    </source>
</evidence>
<feature type="transmembrane region" description="Helical" evidence="17">
    <location>
        <begin position="239"/>
        <end position="259"/>
    </location>
</feature>
<evidence type="ECO:0000259" key="18">
    <source>
        <dbReference type="Pfam" id="PF00361"/>
    </source>
</evidence>
<feature type="transmembrane region" description="Helical" evidence="17">
    <location>
        <begin position="477"/>
        <end position="497"/>
    </location>
</feature>
<geneLocation type="mitochondrion" evidence="21"/>
<evidence type="ECO:0000256" key="13">
    <source>
        <dbReference type="ARBA" id="ARBA00023075"/>
    </source>
</evidence>
<evidence type="ECO:0000256" key="3">
    <source>
        <dbReference type="ARBA" id="ARBA00012944"/>
    </source>
</evidence>
<feature type="domain" description="NADH dehydrogenase subunit 5 C-terminal" evidence="20">
    <location>
        <begin position="387"/>
        <end position="564"/>
    </location>
</feature>
<keyword evidence="9" id="KW-1278">Translocase</keyword>
<dbReference type="GO" id="GO:0042773">
    <property type="term" value="P:ATP synthesis coupled electron transport"/>
    <property type="evidence" value="ECO:0007669"/>
    <property type="project" value="InterPro"/>
</dbReference>
<evidence type="ECO:0000256" key="10">
    <source>
        <dbReference type="ARBA" id="ARBA00022982"/>
    </source>
</evidence>
<comment type="similarity">
    <text evidence="17">Belongs to the complex I subunit 5 family.</text>
</comment>
<dbReference type="InterPro" id="IPR003945">
    <property type="entry name" value="NU5C-like"/>
</dbReference>
<comment type="function">
    <text evidence="17">Core subunit of the mitochondrial membrane respiratory chain NADH dehydrogenase (Complex I) which catalyzes electron transfer from NADH through the respiratory chain, using ubiquinone as an electron acceptor. Essential for the catalytic activity and assembly of complex I.</text>
</comment>
<keyword evidence="13 17" id="KW-0830">Ubiquinone</keyword>
<feature type="transmembrane region" description="Helical" evidence="17">
    <location>
        <begin position="85"/>
        <end position="103"/>
    </location>
</feature>
<keyword evidence="10" id="KW-0249">Electron transport</keyword>
<evidence type="ECO:0000256" key="11">
    <source>
        <dbReference type="ARBA" id="ARBA00022989"/>
    </source>
</evidence>
<proteinExistence type="inferred from homology"/>
<dbReference type="InterPro" id="IPR001750">
    <property type="entry name" value="ND/Mrp_TM"/>
</dbReference>
<dbReference type="Pfam" id="PF06455">
    <property type="entry name" value="NADH5_C"/>
    <property type="match status" value="1"/>
</dbReference>
<comment type="subcellular location">
    <subcellularLocation>
        <location evidence="2">Mitochondrion inner membrane</location>
        <topology evidence="2">Multi-pass membrane protein</topology>
    </subcellularLocation>
</comment>
<evidence type="ECO:0000256" key="5">
    <source>
        <dbReference type="ARBA" id="ARBA00022448"/>
    </source>
</evidence>
<dbReference type="Pfam" id="PF00361">
    <property type="entry name" value="Proton_antipo_M"/>
    <property type="match status" value="1"/>
</dbReference>
<keyword evidence="12 17" id="KW-0520">NAD</keyword>
<comment type="catalytic activity">
    <reaction evidence="16 17">
        <text>a ubiquinone + NADH + 5 H(+)(in) = a ubiquinol + NAD(+) + 4 H(+)(out)</text>
        <dbReference type="Rhea" id="RHEA:29091"/>
        <dbReference type="Rhea" id="RHEA-COMP:9565"/>
        <dbReference type="Rhea" id="RHEA-COMP:9566"/>
        <dbReference type="ChEBI" id="CHEBI:15378"/>
        <dbReference type="ChEBI" id="CHEBI:16389"/>
        <dbReference type="ChEBI" id="CHEBI:17976"/>
        <dbReference type="ChEBI" id="CHEBI:57540"/>
        <dbReference type="ChEBI" id="CHEBI:57945"/>
        <dbReference type="EC" id="7.1.1.2"/>
    </reaction>
</comment>
<feature type="transmembrane region" description="Helical" evidence="17">
    <location>
        <begin position="109"/>
        <end position="128"/>
    </location>
</feature>
<comment type="function">
    <text evidence="1">Core subunit of the mitochondrial membrane respiratory chain NADH dehydrogenase (Complex I) that is believed to belong to the minimal assembly required for catalysis. Complex I functions in the transfer of electrons from NADH to the respiratory chain. The immediate electron acceptor for the enzyme is believed to be ubiquinone.</text>
</comment>
<dbReference type="InterPro" id="IPR010934">
    <property type="entry name" value="NADH_DH_su5_C"/>
</dbReference>
<dbReference type="InterPro" id="IPR001516">
    <property type="entry name" value="Proton_antipo_N"/>
</dbReference>
<keyword evidence="14 17" id="KW-0496">Mitochondrion</keyword>
<feature type="transmembrane region" description="Helical" evidence="17">
    <location>
        <begin position="371"/>
        <end position="393"/>
    </location>
</feature>
<feature type="transmembrane region" description="Helical" evidence="17">
    <location>
        <begin position="149"/>
        <end position="169"/>
    </location>
</feature>
<feature type="transmembrane region" description="Helical" evidence="17">
    <location>
        <begin position="413"/>
        <end position="436"/>
    </location>
</feature>
<dbReference type="GO" id="GO:0005743">
    <property type="term" value="C:mitochondrial inner membrane"/>
    <property type="evidence" value="ECO:0007669"/>
    <property type="project" value="UniProtKB-SubCell"/>
</dbReference>
<evidence type="ECO:0000259" key="20">
    <source>
        <dbReference type="Pfam" id="PF06455"/>
    </source>
</evidence>
<dbReference type="Pfam" id="PF00662">
    <property type="entry name" value="Proton_antipo_N"/>
    <property type="match status" value="1"/>
</dbReference>
<dbReference type="PRINTS" id="PR01434">
    <property type="entry name" value="NADHDHGNASE5"/>
</dbReference>
<evidence type="ECO:0000256" key="2">
    <source>
        <dbReference type="ARBA" id="ARBA00004448"/>
    </source>
</evidence>
<name>A0A7I6HBR6_9HEMI</name>
<feature type="transmembrane region" description="Helical" evidence="17">
    <location>
        <begin position="298"/>
        <end position="315"/>
    </location>
</feature>
<feature type="transmembrane region" description="Helical" evidence="17">
    <location>
        <begin position="266"/>
        <end position="292"/>
    </location>
</feature>
<feature type="transmembrane region" description="Helical" evidence="17">
    <location>
        <begin position="7"/>
        <end position="27"/>
    </location>
</feature>
<evidence type="ECO:0000256" key="14">
    <source>
        <dbReference type="ARBA" id="ARBA00023128"/>
    </source>
</evidence>
<feature type="domain" description="NADH:quinone oxidoreductase/Mrp antiporter transmembrane" evidence="18">
    <location>
        <begin position="104"/>
        <end position="381"/>
    </location>
</feature>
<feature type="transmembrane region" description="Helical" evidence="17">
    <location>
        <begin position="47"/>
        <end position="73"/>
    </location>
</feature>
<keyword evidence="11 17" id="KW-1133">Transmembrane helix</keyword>
<dbReference type="GO" id="GO:0008137">
    <property type="term" value="F:NADH dehydrogenase (ubiquinone) activity"/>
    <property type="evidence" value="ECO:0007669"/>
    <property type="project" value="UniProtKB-EC"/>
</dbReference>
<organism evidence="21">
    <name type="scientific">Opistoplatys sp. HL-2013</name>
    <dbReference type="NCBI Taxonomy" id="1347747"/>
    <lineage>
        <taxon>Eukaryota</taxon>
        <taxon>Metazoa</taxon>
        <taxon>Ecdysozoa</taxon>
        <taxon>Arthropoda</taxon>
        <taxon>Hexapoda</taxon>
        <taxon>Insecta</taxon>
        <taxon>Pterygota</taxon>
        <taxon>Neoptera</taxon>
        <taxon>Paraneoptera</taxon>
        <taxon>Hemiptera</taxon>
        <taxon>Heteroptera</taxon>
        <taxon>Panheteroptera</taxon>
        <taxon>Cimicomorpha</taxon>
        <taxon>Reduviidae</taxon>
        <taxon>Tribelocephalinae</taxon>
        <taxon>Opistoplatys</taxon>
    </lineage>
</organism>
<evidence type="ECO:0000256" key="4">
    <source>
        <dbReference type="ARBA" id="ARBA00021096"/>
    </source>
</evidence>
<keyword evidence="5 17" id="KW-0813">Transport</keyword>
<evidence type="ECO:0000259" key="19">
    <source>
        <dbReference type="Pfam" id="PF00662"/>
    </source>
</evidence>
<feature type="transmembrane region" description="Helical" evidence="17">
    <location>
        <begin position="442"/>
        <end position="465"/>
    </location>
</feature>
<feature type="transmembrane region" description="Helical" evidence="17">
    <location>
        <begin position="327"/>
        <end position="351"/>
    </location>
</feature>
<feature type="transmembrane region" description="Helical" evidence="17">
    <location>
        <begin position="213"/>
        <end position="233"/>
    </location>
</feature>
<evidence type="ECO:0000256" key="15">
    <source>
        <dbReference type="ARBA" id="ARBA00023136"/>
    </source>
</evidence>
<evidence type="ECO:0000313" key="21">
    <source>
        <dbReference type="EMBL" id="AGO28072.1"/>
    </source>
</evidence>
<dbReference type="EMBL" id="KC887533">
    <property type="protein sequence ID" value="AGO28072.1"/>
    <property type="molecule type" value="Genomic_DNA"/>
</dbReference>